<accession>A0ABX5KBC0</accession>
<name>A0ABX5KBC0_9BURK</name>
<protein>
    <recommendedName>
        <fullName evidence="4">Sugar ABC transporter ATPase</fullName>
    </recommendedName>
</protein>
<evidence type="ECO:0008006" key="4">
    <source>
        <dbReference type="Google" id="ProtNLM"/>
    </source>
</evidence>
<dbReference type="RefSeq" id="WP_244315124.1">
    <property type="nucleotide sequence ID" value="NZ_QEOB01000052.1"/>
</dbReference>
<keyword evidence="1" id="KW-0732">Signal</keyword>
<reference evidence="2 3" key="1">
    <citation type="submission" date="2018-05" db="EMBL/GenBank/DDBJ databases">
        <title>Genomic Encyclopedia of Type Strains, Phase IV (KMG-V): Genome sequencing to study the core and pangenomes of soil and plant-associated prokaryotes.</title>
        <authorList>
            <person name="Whitman W."/>
        </authorList>
    </citation>
    <scope>NUCLEOTIDE SEQUENCE [LARGE SCALE GENOMIC DNA]</scope>
    <source>
        <strain evidence="2 3">SCZa-39</strain>
    </source>
</reference>
<dbReference type="Proteomes" id="UP000245712">
    <property type="component" value="Unassembled WGS sequence"/>
</dbReference>
<dbReference type="EMBL" id="QEOB01000052">
    <property type="protein sequence ID" value="PVX59494.1"/>
    <property type="molecule type" value="Genomic_DNA"/>
</dbReference>
<proteinExistence type="predicted"/>
<evidence type="ECO:0000313" key="2">
    <source>
        <dbReference type="EMBL" id="PVX59494.1"/>
    </source>
</evidence>
<gene>
    <name evidence="2" type="ORF">C7402_1523</name>
</gene>
<keyword evidence="3" id="KW-1185">Reference proteome</keyword>
<feature type="chain" id="PRO_5046797675" description="Sugar ABC transporter ATPase" evidence="1">
    <location>
        <begin position="42"/>
        <end position="154"/>
    </location>
</feature>
<organism evidence="2 3">
    <name type="scientific">Paraburkholderia unamae</name>
    <dbReference type="NCBI Taxonomy" id="219649"/>
    <lineage>
        <taxon>Bacteria</taxon>
        <taxon>Pseudomonadati</taxon>
        <taxon>Pseudomonadota</taxon>
        <taxon>Betaproteobacteria</taxon>
        <taxon>Burkholderiales</taxon>
        <taxon>Burkholderiaceae</taxon>
        <taxon>Paraburkholderia</taxon>
    </lineage>
</organism>
<feature type="signal peptide" evidence="1">
    <location>
        <begin position="1"/>
        <end position="41"/>
    </location>
</feature>
<comment type="caution">
    <text evidence="2">The sequence shown here is derived from an EMBL/GenBank/DDBJ whole genome shotgun (WGS) entry which is preliminary data.</text>
</comment>
<evidence type="ECO:0000313" key="3">
    <source>
        <dbReference type="Proteomes" id="UP000245712"/>
    </source>
</evidence>
<sequence>MMDISIDVRNETRIEARIDHFVRPALAALAGCLIACTSAYAAGGANASPCNATSASSKGPFIPQFAYPDDNGKAAEPSTSVHTYASRGCAGAVLKGEPTTARVQGDVVELKHDAIYVNGVSYGAVTPTQTVEYDVTPDKRTLLVDGKVRAPAHP</sequence>
<evidence type="ECO:0000256" key="1">
    <source>
        <dbReference type="SAM" id="SignalP"/>
    </source>
</evidence>